<name>A0ABT0PC61_9GAMM</name>
<evidence type="ECO:0000313" key="2">
    <source>
        <dbReference type="Proteomes" id="UP001203338"/>
    </source>
</evidence>
<proteinExistence type="predicted"/>
<keyword evidence="2" id="KW-1185">Reference proteome</keyword>
<dbReference type="EMBL" id="JAMFLX010000002">
    <property type="protein sequence ID" value="MCL6268631.1"/>
    <property type="molecule type" value="Genomic_DNA"/>
</dbReference>
<evidence type="ECO:0000313" key="1">
    <source>
        <dbReference type="EMBL" id="MCL6268631.1"/>
    </source>
</evidence>
<organism evidence="1 2">
    <name type="scientific">Parendozoicomonas callyspongiae</name>
    <dbReference type="NCBI Taxonomy" id="2942213"/>
    <lineage>
        <taxon>Bacteria</taxon>
        <taxon>Pseudomonadati</taxon>
        <taxon>Pseudomonadota</taxon>
        <taxon>Gammaproteobacteria</taxon>
        <taxon>Oceanospirillales</taxon>
        <taxon>Endozoicomonadaceae</taxon>
        <taxon>Parendozoicomonas</taxon>
    </lineage>
</organism>
<protein>
    <recommendedName>
        <fullName evidence="3">DUF4412 domain-containing protein</fullName>
    </recommendedName>
</protein>
<sequence length="210" mass="23644">MTIDRKPFLSIAAILSLGVVSLFSASVQGDEIRYRVTVKADNQQFTGNVTLEKNIQDHYLSMSFRSSFDKTLPERISFPNLEEVQKSGGLTMSRTEPALYSGNGEQLIRVSEYGAFDDLERKLVELAELPNGLEMKGDSRKYRSAFLLMNEPTAVAWSKTVKNDKGFSVMLNMTDGSQYEFDLDSQKTITSFDILKEDYSLRYSLASAKL</sequence>
<accession>A0ABT0PC61</accession>
<reference evidence="1 2" key="1">
    <citation type="submission" date="2022-05" db="EMBL/GenBank/DDBJ databases">
        <authorList>
            <person name="Park J.-S."/>
        </authorList>
    </citation>
    <scope>NUCLEOTIDE SEQUENCE [LARGE SCALE GENOMIC DNA]</scope>
    <source>
        <strain evidence="1 2">2012CJ34-2</strain>
    </source>
</reference>
<gene>
    <name evidence="1" type="ORF">M3P05_01515</name>
</gene>
<dbReference type="RefSeq" id="WP_249697470.1">
    <property type="nucleotide sequence ID" value="NZ_JAMFLX010000002.1"/>
</dbReference>
<evidence type="ECO:0008006" key="3">
    <source>
        <dbReference type="Google" id="ProtNLM"/>
    </source>
</evidence>
<dbReference type="Proteomes" id="UP001203338">
    <property type="component" value="Unassembled WGS sequence"/>
</dbReference>
<comment type="caution">
    <text evidence="1">The sequence shown here is derived from an EMBL/GenBank/DDBJ whole genome shotgun (WGS) entry which is preliminary data.</text>
</comment>